<feature type="compositionally biased region" description="Basic and acidic residues" evidence="1">
    <location>
        <begin position="18"/>
        <end position="27"/>
    </location>
</feature>
<protein>
    <submittedName>
        <fullName evidence="2">Uncharacterized protein</fullName>
    </submittedName>
</protein>
<gene>
    <name evidence="2" type="ORF">C1I99_10575</name>
</gene>
<name>A0A2W2D7X7_9ACTN</name>
<keyword evidence="3" id="KW-1185">Reference proteome</keyword>
<reference evidence="2 3" key="1">
    <citation type="submission" date="2018-01" db="EMBL/GenBank/DDBJ databases">
        <title>Draft genome sequence of Salinispora sp. 13K206.</title>
        <authorList>
            <person name="Sahin N."/>
            <person name="Saygin H."/>
            <person name="Ay H."/>
        </authorList>
    </citation>
    <scope>NUCLEOTIDE SEQUENCE [LARGE SCALE GENOMIC DNA]</scope>
    <source>
        <strain evidence="2 3">13K206</strain>
    </source>
</reference>
<accession>A0A2W2D7X7</accession>
<comment type="caution">
    <text evidence="2">The sequence shown here is derived from an EMBL/GenBank/DDBJ whole genome shotgun (WGS) entry which is preliminary data.</text>
</comment>
<dbReference type="Proteomes" id="UP000248749">
    <property type="component" value="Unassembled WGS sequence"/>
</dbReference>
<evidence type="ECO:0000256" key="1">
    <source>
        <dbReference type="SAM" id="MobiDB-lite"/>
    </source>
</evidence>
<dbReference type="EMBL" id="POUB01000052">
    <property type="protein sequence ID" value="PZF99888.1"/>
    <property type="molecule type" value="Genomic_DNA"/>
</dbReference>
<evidence type="ECO:0000313" key="3">
    <source>
        <dbReference type="Proteomes" id="UP000248749"/>
    </source>
</evidence>
<proteinExistence type="predicted"/>
<organism evidence="2 3">
    <name type="scientific">Micromonospora deserti</name>
    <dbReference type="NCBI Taxonomy" id="2070366"/>
    <lineage>
        <taxon>Bacteria</taxon>
        <taxon>Bacillati</taxon>
        <taxon>Actinomycetota</taxon>
        <taxon>Actinomycetes</taxon>
        <taxon>Micromonosporales</taxon>
        <taxon>Micromonosporaceae</taxon>
        <taxon>Micromonospora</taxon>
    </lineage>
</organism>
<evidence type="ECO:0000313" key="2">
    <source>
        <dbReference type="EMBL" id="PZF99888.1"/>
    </source>
</evidence>
<feature type="region of interest" description="Disordered" evidence="1">
    <location>
        <begin position="1"/>
        <end position="29"/>
    </location>
</feature>
<dbReference type="AlphaFoldDB" id="A0A2W2D7X7"/>
<sequence length="60" mass="6201">MLDGLAEGCVDAEEEDGSERCPEEAEQPKIAPAATTTTILQAAAQPRLTVTGFPMPAPSS</sequence>